<dbReference type="Proteomes" id="UP001275440">
    <property type="component" value="Unassembled WGS sequence"/>
</dbReference>
<dbReference type="InterPro" id="IPR051321">
    <property type="entry name" value="PHA/PHB_synthase"/>
</dbReference>
<dbReference type="PANTHER" id="PTHR36837:SF2">
    <property type="entry name" value="POLY(3-HYDROXYALKANOATE) POLYMERASE SUBUNIT PHAC"/>
    <property type="match status" value="1"/>
</dbReference>
<dbReference type="Pfam" id="PF11339">
    <property type="entry name" value="DUF3141"/>
    <property type="match status" value="1"/>
</dbReference>
<protein>
    <submittedName>
        <fullName evidence="1">DUF3141 domain-containing protein</fullName>
    </submittedName>
</protein>
<evidence type="ECO:0000313" key="1">
    <source>
        <dbReference type="EMBL" id="MDV2475311.1"/>
    </source>
</evidence>
<evidence type="ECO:0000313" key="2">
    <source>
        <dbReference type="Proteomes" id="UP001275440"/>
    </source>
</evidence>
<name>A0ABU3WMY9_9NOCA</name>
<proteinExistence type="predicted"/>
<dbReference type="InterPro" id="IPR029058">
    <property type="entry name" value="AB_hydrolase_fold"/>
</dbReference>
<keyword evidence="2" id="KW-1185">Reference proteome</keyword>
<reference evidence="1 2" key="1">
    <citation type="submission" date="2019-10" db="EMBL/GenBank/DDBJ databases">
        <title>Draft Genome Assembly of Rhodococcus zopfii DSM44189.</title>
        <authorList>
            <person name="Sutton J.M."/>
            <person name="Akob D.M."/>
            <person name="Bushman T.J."/>
        </authorList>
    </citation>
    <scope>NUCLEOTIDE SEQUENCE [LARGE SCALE GENOMIC DNA]</scope>
    <source>
        <strain evidence="1 2">DSM 44189</strain>
    </source>
</reference>
<gene>
    <name evidence="1" type="ORF">F8M49_07565</name>
</gene>
<accession>A0ABU3WMY9</accession>
<comment type="caution">
    <text evidence="1">The sequence shown here is derived from an EMBL/GenBank/DDBJ whole genome shotgun (WGS) entry which is preliminary data.</text>
</comment>
<dbReference type="SUPFAM" id="SSF53474">
    <property type="entry name" value="alpha/beta-Hydrolases"/>
    <property type="match status" value="1"/>
</dbReference>
<dbReference type="Gene3D" id="3.40.50.1820">
    <property type="entry name" value="alpha/beta hydrolase"/>
    <property type="match status" value="1"/>
</dbReference>
<dbReference type="EMBL" id="WBMO01000001">
    <property type="protein sequence ID" value="MDV2475311.1"/>
    <property type="molecule type" value="Genomic_DNA"/>
</dbReference>
<organism evidence="1 2">
    <name type="scientific">Rhodococcus zopfii</name>
    <dbReference type="NCBI Taxonomy" id="43772"/>
    <lineage>
        <taxon>Bacteria</taxon>
        <taxon>Bacillati</taxon>
        <taxon>Actinomycetota</taxon>
        <taxon>Actinomycetes</taxon>
        <taxon>Mycobacteriales</taxon>
        <taxon>Nocardiaceae</taxon>
        <taxon>Rhodococcus</taxon>
    </lineage>
</organism>
<dbReference type="InterPro" id="IPR024501">
    <property type="entry name" value="DUF3141"/>
</dbReference>
<sequence length="374" mass="38845">MDAVSPAAIAAAPFRIGAAAIAGWSAYLLGLARRGAGPLDIVDDAAALVNVLTDRDRPGWAHPWPVVRHWPLARLRDCTVASPSAAGTVPTLLLPPQAGTDSCIVDHSTERSQVTALHAGGLTRLYCLDWLPATAETDGASIDEHLAVVAESVAQLGGRVNLIGDSQGGWLATVYAALHPGQVHTLTVAGAPTDFHAGRPGIGLLGSLPHGAGAAVAALLYDTGRALGVHLTDPVGEVQRAMDLLAGLDDPDVIVRITEQRRWFVWRQPIPAAFRDWIIEHLVVGNELAGGELVVGGRRVDLTAIGCPLTLLAGTGDLLAPPAQVHALAALVGTAPERITVYTVDDGHIGLFVGRRVLSERWTPIASAVAAGPG</sequence>
<dbReference type="PANTHER" id="PTHR36837">
    <property type="entry name" value="POLY(3-HYDROXYALKANOATE) POLYMERASE SUBUNIT PHAC"/>
    <property type="match status" value="1"/>
</dbReference>